<dbReference type="PANTHER" id="PTHR40277">
    <property type="entry name" value="BLL5419 PROTEIN"/>
    <property type="match status" value="1"/>
</dbReference>
<evidence type="ECO:0000313" key="7">
    <source>
        <dbReference type="EMBL" id="QDU90118.1"/>
    </source>
</evidence>
<organism evidence="7 8">
    <name type="scientific">Pirellulimonas nuda</name>
    <dbReference type="NCBI Taxonomy" id="2528009"/>
    <lineage>
        <taxon>Bacteria</taxon>
        <taxon>Pseudomonadati</taxon>
        <taxon>Planctomycetota</taxon>
        <taxon>Planctomycetia</taxon>
        <taxon>Pirellulales</taxon>
        <taxon>Lacipirellulaceae</taxon>
        <taxon>Pirellulimonas</taxon>
    </lineage>
</organism>
<dbReference type="Proteomes" id="UP000317429">
    <property type="component" value="Chromosome"/>
</dbReference>
<protein>
    <recommendedName>
        <fullName evidence="9">Flippase-like domain-containing protein</fullName>
    </recommendedName>
</protein>
<dbReference type="GO" id="GO:0005886">
    <property type="term" value="C:plasma membrane"/>
    <property type="evidence" value="ECO:0007669"/>
    <property type="project" value="UniProtKB-SubCell"/>
</dbReference>
<accession>A0A518DF82</accession>
<keyword evidence="8" id="KW-1185">Reference proteome</keyword>
<evidence type="ECO:0000256" key="4">
    <source>
        <dbReference type="ARBA" id="ARBA00022989"/>
    </source>
</evidence>
<dbReference type="Pfam" id="PF03706">
    <property type="entry name" value="LPG_synthase_TM"/>
    <property type="match status" value="1"/>
</dbReference>
<dbReference type="EMBL" id="CP036291">
    <property type="protein sequence ID" value="QDU90118.1"/>
    <property type="molecule type" value="Genomic_DNA"/>
</dbReference>
<evidence type="ECO:0000256" key="2">
    <source>
        <dbReference type="ARBA" id="ARBA00022475"/>
    </source>
</evidence>
<feature type="transmembrane region" description="Helical" evidence="6">
    <location>
        <begin position="12"/>
        <end position="30"/>
    </location>
</feature>
<feature type="transmembrane region" description="Helical" evidence="6">
    <location>
        <begin position="133"/>
        <end position="154"/>
    </location>
</feature>
<keyword evidence="5 6" id="KW-0472">Membrane</keyword>
<name>A0A518DF82_9BACT</name>
<proteinExistence type="predicted"/>
<keyword evidence="2" id="KW-1003">Cell membrane</keyword>
<keyword evidence="3 6" id="KW-0812">Transmembrane</keyword>
<dbReference type="PANTHER" id="PTHR40277:SF1">
    <property type="entry name" value="BLL5419 PROTEIN"/>
    <property type="match status" value="1"/>
</dbReference>
<evidence type="ECO:0000313" key="8">
    <source>
        <dbReference type="Proteomes" id="UP000317429"/>
    </source>
</evidence>
<feature type="transmembrane region" description="Helical" evidence="6">
    <location>
        <begin position="166"/>
        <end position="186"/>
    </location>
</feature>
<feature type="transmembrane region" description="Helical" evidence="6">
    <location>
        <begin position="255"/>
        <end position="274"/>
    </location>
</feature>
<dbReference type="RefSeq" id="WP_145287971.1">
    <property type="nucleotide sequence ID" value="NZ_CP036291.1"/>
</dbReference>
<dbReference type="OrthoDB" id="279916at2"/>
<feature type="transmembrane region" description="Helical" evidence="6">
    <location>
        <begin position="310"/>
        <end position="329"/>
    </location>
</feature>
<evidence type="ECO:0000256" key="5">
    <source>
        <dbReference type="ARBA" id="ARBA00023136"/>
    </source>
</evidence>
<dbReference type="AlphaFoldDB" id="A0A518DF82"/>
<dbReference type="KEGG" id="pnd:Pla175_35180"/>
<evidence type="ECO:0008006" key="9">
    <source>
        <dbReference type="Google" id="ProtNLM"/>
    </source>
</evidence>
<sequence length="339" mass="34916">MPSLSRTTRSRIVVAAKLTLGLGLIGALLWQAVRHEAFARISQQPKDWTLLGLALACCAVAVLISFLRWFCVARAGGVPLSVGEAGRLGALGFALNFVSLGSVGGDLFKAVFFARRHPGLRTAAVTTIVVDRALGLLILLIMCACGVLASGAAASQDAGVRIVAQLALGVGGVLTVAAALAFLPALSGPLAAAALRRIPLAGELAAEALIAWRAYRKRPGWLFGASVLTVAMHSLFTVSFYLIAAGLPLKHPGVADHFVIVPLALAAGGLLPLPNGLGSVEAVVELFYRALTGAIGDGTIVALTHRFAMLLLGAAAACFYVSNRAALVVDEDDAPTKAD</sequence>
<keyword evidence="4 6" id="KW-1133">Transmembrane helix</keyword>
<evidence type="ECO:0000256" key="6">
    <source>
        <dbReference type="SAM" id="Phobius"/>
    </source>
</evidence>
<evidence type="ECO:0000256" key="3">
    <source>
        <dbReference type="ARBA" id="ARBA00022692"/>
    </source>
</evidence>
<feature type="transmembrane region" description="Helical" evidence="6">
    <location>
        <begin position="50"/>
        <end position="70"/>
    </location>
</feature>
<dbReference type="InterPro" id="IPR022791">
    <property type="entry name" value="L-PG_synthase/AglD"/>
</dbReference>
<reference evidence="7 8" key="1">
    <citation type="submission" date="2019-02" db="EMBL/GenBank/DDBJ databases">
        <title>Deep-cultivation of Planctomycetes and their phenomic and genomic characterization uncovers novel biology.</title>
        <authorList>
            <person name="Wiegand S."/>
            <person name="Jogler M."/>
            <person name="Boedeker C."/>
            <person name="Pinto D."/>
            <person name="Vollmers J."/>
            <person name="Rivas-Marin E."/>
            <person name="Kohn T."/>
            <person name="Peeters S.H."/>
            <person name="Heuer A."/>
            <person name="Rast P."/>
            <person name="Oberbeckmann S."/>
            <person name="Bunk B."/>
            <person name="Jeske O."/>
            <person name="Meyerdierks A."/>
            <person name="Storesund J.E."/>
            <person name="Kallscheuer N."/>
            <person name="Luecker S."/>
            <person name="Lage O.M."/>
            <person name="Pohl T."/>
            <person name="Merkel B.J."/>
            <person name="Hornburger P."/>
            <person name="Mueller R.-W."/>
            <person name="Bruemmer F."/>
            <person name="Labrenz M."/>
            <person name="Spormann A.M."/>
            <person name="Op den Camp H."/>
            <person name="Overmann J."/>
            <person name="Amann R."/>
            <person name="Jetten M.S.M."/>
            <person name="Mascher T."/>
            <person name="Medema M.H."/>
            <person name="Devos D.P."/>
            <person name="Kaster A.-K."/>
            <person name="Ovreas L."/>
            <person name="Rohde M."/>
            <person name="Galperin M.Y."/>
            <person name="Jogler C."/>
        </authorList>
    </citation>
    <scope>NUCLEOTIDE SEQUENCE [LARGE SCALE GENOMIC DNA]</scope>
    <source>
        <strain evidence="7 8">Pla175</strain>
    </source>
</reference>
<evidence type="ECO:0000256" key="1">
    <source>
        <dbReference type="ARBA" id="ARBA00004651"/>
    </source>
</evidence>
<gene>
    <name evidence="7" type="ORF">Pla175_35180</name>
</gene>
<comment type="subcellular location">
    <subcellularLocation>
        <location evidence="1">Cell membrane</location>
        <topology evidence="1">Multi-pass membrane protein</topology>
    </subcellularLocation>
</comment>
<feature type="transmembrane region" description="Helical" evidence="6">
    <location>
        <begin position="221"/>
        <end position="243"/>
    </location>
</feature>